<dbReference type="OrthoDB" id="6911085at2759"/>
<dbReference type="EMBL" id="BGZK01002246">
    <property type="protein sequence ID" value="GBP92183.1"/>
    <property type="molecule type" value="Genomic_DNA"/>
</dbReference>
<protein>
    <submittedName>
        <fullName evidence="1">Uncharacterized protein</fullName>
    </submittedName>
</protein>
<name>A0A4C1ZZ73_EUMVA</name>
<keyword evidence="2" id="KW-1185">Reference proteome</keyword>
<reference evidence="1 2" key="1">
    <citation type="journal article" date="2019" name="Commun. Biol.">
        <title>The bagworm genome reveals a unique fibroin gene that provides high tensile strength.</title>
        <authorList>
            <person name="Kono N."/>
            <person name="Nakamura H."/>
            <person name="Ohtoshi R."/>
            <person name="Tomita M."/>
            <person name="Numata K."/>
            <person name="Arakawa K."/>
        </authorList>
    </citation>
    <scope>NUCLEOTIDE SEQUENCE [LARGE SCALE GENOMIC DNA]</scope>
</reference>
<gene>
    <name evidence="1" type="ORF">EVAR_100048_1</name>
</gene>
<sequence>MDQDRGYNNYYSSRNSRQYEESSNWRRGNVNWDSQWPTDRYSNSDYYGYTRSDTPFNNYNQSSARYEEDYSRNSYELDPRTMEFDRLVELLHPKFMSEYLNKILTFLKSNNTEICFPHIAPYKEAFLVRIASDHKNLECPAFDETCQNISRSIRDFLYKNSKLFVWSHSYESGKITKNTADTASSPNVILKSSSSDAIDKDSKHKQSRLKKKQIELVSTDFKIQAMKTILDFIKDDSRSLLQYPDLSEVQANFLYTLLSCYDKPEDGAEKSLLLTPLVEALKIYSLKYQFRINKDTNDEDCRFITLEKTLKGKSSENNFNDSLKSPSPSIMDYQDLDDWNTDVENSDATDHRSDGVPDFGGKLNKNQRKLRYLFDQVTTDFKMTVLQKSLDYIEDNSRSSVQFLNLTIHESRFLKCLNSFPLSKKSYFLIEKQCVPLIMKLRRVLEP</sequence>
<organism evidence="1 2">
    <name type="scientific">Eumeta variegata</name>
    <name type="common">Bagworm moth</name>
    <name type="synonym">Eumeta japonica</name>
    <dbReference type="NCBI Taxonomy" id="151549"/>
    <lineage>
        <taxon>Eukaryota</taxon>
        <taxon>Metazoa</taxon>
        <taxon>Ecdysozoa</taxon>
        <taxon>Arthropoda</taxon>
        <taxon>Hexapoda</taxon>
        <taxon>Insecta</taxon>
        <taxon>Pterygota</taxon>
        <taxon>Neoptera</taxon>
        <taxon>Endopterygota</taxon>
        <taxon>Lepidoptera</taxon>
        <taxon>Glossata</taxon>
        <taxon>Ditrysia</taxon>
        <taxon>Tineoidea</taxon>
        <taxon>Psychidae</taxon>
        <taxon>Oiketicinae</taxon>
        <taxon>Eumeta</taxon>
    </lineage>
</organism>
<evidence type="ECO:0000313" key="2">
    <source>
        <dbReference type="Proteomes" id="UP000299102"/>
    </source>
</evidence>
<evidence type="ECO:0000313" key="1">
    <source>
        <dbReference type="EMBL" id="GBP92183.1"/>
    </source>
</evidence>
<comment type="caution">
    <text evidence="1">The sequence shown here is derived from an EMBL/GenBank/DDBJ whole genome shotgun (WGS) entry which is preliminary data.</text>
</comment>
<dbReference type="Proteomes" id="UP000299102">
    <property type="component" value="Unassembled WGS sequence"/>
</dbReference>
<proteinExistence type="predicted"/>
<dbReference type="AlphaFoldDB" id="A0A4C1ZZ73"/>
<accession>A0A4C1ZZ73</accession>